<keyword evidence="4" id="KW-0408">Iron</keyword>
<comment type="similarity">
    <text evidence="3">Belongs to the cytochrome P450 family.</text>
</comment>
<comment type="caution">
    <text evidence="12">The sequence shown here is derived from an EMBL/GenBank/DDBJ whole genome shotgun (WGS) entry which is preliminary data.</text>
</comment>
<evidence type="ECO:0000256" key="9">
    <source>
        <dbReference type="ARBA" id="ARBA00023033"/>
    </source>
</evidence>
<evidence type="ECO:0000256" key="11">
    <source>
        <dbReference type="SAM" id="Phobius"/>
    </source>
</evidence>
<reference evidence="12" key="1">
    <citation type="submission" date="2019-12" db="EMBL/GenBank/DDBJ databases">
        <title>Genome sequencing and annotation of Brassica cretica.</title>
        <authorList>
            <person name="Studholme D.J."/>
            <person name="Sarris P."/>
        </authorList>
    </citation>
    <scope>NUCLEOTIDE SEQUENCE</scope>
    <source>
        <strain evidence="12">PFS-109/04</strain>
        <tissue evidence="12">Leaf</tissue>
    </source>
</reference>
<evidence type="ECO:0000256" key="1">
    <source>
        <dbReference type="ARBA" id="ARBA00001971"/>
    </source>
</evidence>
<evidence type="ECO:0000256" key="3">
    <source>
        <dbReference type="ARBA" id="ARBA00010617"/>
    </source>
</evidence>
<keyword evidence="5 11" id="KW-0812">Transmembrane</keyword>
<dbReference type="Gene3D" id="1.10.630.10">
    <property type="entry name" value="Cytochrome P450"/>
    <property type="match status" value="1"/>
</dbReference>
<keyword evidence="10 11" id="KW-0472">Membrane</keyword>
<comment type="cofactor">
    <cofactor evidence="1">
        <name>heme</name>
        <dbReference type="ChEBI" id="CHEBI:30413"/>
    </cofactor>
</comment>
<feature type="transmembrane region" description="Helical" evidence="11">
    <location>
        <begin position="106"/>
        <end position="126"/>
    </location>
</feature>
<dbReference type="PANTHER" id="PTHR24298">
    <property type="entry name" value="FLAVONOID 3'-MONOOXYGENASE-RELATED"/>
    <property type="match status" value="1"/>
</dbReference>
<keyword evidence="4" id="KW-0349">Heme</keyword>
<dbReference type="GO" id="GO:0016709">
    <property type="term" value="F:oxidoreductase activity, acting on paired donors, with incorporation or reduction of molecular oxygen, NAD(P)H as one donor, and incorporation of one atom of oxygen"/>
    <property type="evidence" value="ECO:0007669"/>
    <property type="project" value="TreeGrafter"/>
</dbReference>
<dbReference type="AlphaFoldDB" id="A0A8S9RQD3"/>
<protein>
    <submittedName>
        <fullName evidence="12">Uncharacterized protein</fullName>
    </submittedName>
</protein>
<evidence type="ECO:0000256" key="6">
    <source>
        <dbReference type="ARBA" id="ARBA00022723"/>
    </source>
</evidence>
<dbReference type="SUPFAM" id="SSF48264">
    <property type="entry name" value="Cytochrome P450"/>
    <property type="match status" value="1"/>
</dbReference>
<evidence type="ECO:0000313" key="13">
    <source>
        <dbReference type="Proteomes" id="UP000712600"/>
    </source>
</evidence>
<evidence type="ECO:0000256" key="10">
    <source>
        <dbReference type="ARBA" id="ARBA00023136"/>
    </source>
</evidence>
<dbReference type="GO" id="GO:0020037">
    <property type="term" value="F:heme binding"/>
    <property type="evidence" value="ECO:0007669"/>
    <property type="project" value="InterPro"/>
</dbReference>
<sequence length="187" mass="21184">MYVGEFTHVTTFLKGNCGTVFLNAVIKETLRLHPLGPLLPREVQQQCEIGGFLIPENTPMIVNVYQIMRDPTVWEEQFMFAPERFLVSLEPDKVNKCLLFGSGRRLGPALGTAIVATAVAVMVHIFDWNNEGGVDMDEHLEGGILSLKIRFYKLSMTHLLKFTRVTQFFFVPYICDGCVIGSLWKQK</sequence>
<dbReference type="InterPro" id="IPR036396">
    <property type="entry name" value="Cyt_P450_sf"/>
</dbReference>
<keyword evidence="7 11" id="KW-1133">Transmembrane helix</keyword>
<dbReference type="PRINTS" id="PR00463">
    <property type="entry name" value="EP450I"/>
</dbReference>
<evidence type="ECO:0000256" key="2">
    <source>
        <dbReference type="ARBA" id="ARBA00004167"/>
    </source>
</evidence>
<evidence type="ECO:0000313" key="12">
    <source>
        <dbReference type="EMBL" id="KAF3583361.1"/>
    </source>
</evidence>
<dbReference type="InterPro" id="IPR051103">
    <property type="entry name" value="Plant_metabolite_P450s"/>
</dbReference>
<dbReference type="PANTHER" id="PTHR24298:SF453">
    <property type="entry name" value="CYTOCHROME P450 705A22"/>
    <property type="match status" value="1"/>
</dbReference>
<evidence type="ECO:0000256" key="8">
    <source>
        <dbReference type="ARBA" id="ARBA00023002"/>
    </source>
</evidence>
<dbReference type="Proteomes" id="UP000712600">
    <property type="component" value="Unassembled WGS sequence"/>
</dbReference>
<evidence type="ECO:0000256" key="5">
    <source>
        <dbReference type="ARBA" id="ARBA00022692"/>
    </source>
</evidence>
<dbReference type="Pfam" id="PF00067">
    <property type="entry name" value="p450"/>
    <property type="match status" value="1"/>
</dbReference>
<name>A0A8S9RQD3_BRACR</name>
<keyword evidence="8" id="KW-0560">Oxidoreductase</keyword>
<feature type="transmembrane region" description="Helical" evidence="11">
    <location>
        <begin position="165"/>
        <end position="184"/>
    </location>
</feature>
<accession>A0A8S9RQD3</accession>
<dbReference type="EMBL" id="QGKX02000088">
    <property type="protein sequence ID" value="KAF3583361.1"/>
    <property type="molecule type" value="Genomic_DNA"/>
</dbReference>
<organism evidence="12 13">
    <name type="scientific">Brassica cretica</name>
    <name type="common">Mustard</name>
    <dbReference type="NCBI Taxonomy" id="69181"/>
    <lineage>
        <taxon>Eukaryota</taxon>
        <taxon>Viridiplantae</taxon>
        <taxon>Streptophyta</taxon>
        <taxon>Embryophyta</taxon>
        <taxon>Tracheophyta</taxon>
        <taxon>Spermatophyta</taxon>
        <taxon>Magnoliopsida</taxon>
        <taxon>eudicotyledons</taxon>
        <taxon>Gunneridae</taxon>
        <taxon>Pentapetalae</taxon>
        <taxon>rosids</taxon>
        <taxon>malvids</taxon>
        <taxon>Brassicales</taxon>
        <taxon>Brassicaceae</taxon>
        <taxon>Brassiceae</taxon>
        <taxon>Brassica</taxon>
    </lineage>
</organism>
<dbReference type="InterPro" id="IPR002401">
    <property type="entry name" value="Cyt_P450_E_grp-I"/>
</dbReference>
<keyword evidence="6" id="KW-0479">Metal-binding</keyword>
<keyword evidence="9" id="KW-0503">Monooxygenase</keyword>
<comment type="subcellular location">
    <subcellularLocation>
        <location evidence="2">Membrane</location>
        <topology evidence="2">Single-pass membrane protein</topology>
    </subcellularLocation>
</comment>
<proteinExistence type="inferred from homology"/>
<dbReference type="GO" id="GO:0016020">
    <property type="term" value="C:membrane"/>
    <property type="evidence" value="ECO:0007669"/>
    <property type="project" value="UniProtKB-SubCell"/>
</dbReference>
<gene>
    <name evidence="12" type="ORF">F2Q69_00030975</name>
</gene>
<evidence type="ECO:0000256" key="7">
    <source>
        <dbReference type="ARBA" id="ARBA00022989"/>
    </source>
</evidence>
<dbReference type="InterPro" id="IPR001128">
    <property type="entry name" value="Cyt_P450"/>
</dbReference>
<dbReference type="GO" id="GO:0005506">
    <property type="term" value="F:iron ion binding"/>
    <property type="evidence" value="ECO:0007669"/>
    <property type="project" value="InterPro"/>
</dbReference>
<evidence type="ECO:0000256" key="4">
    <source>
        <dbReference type="ARBA" id="ARBA00022617"/>
    </source>
</evidence>